<evidence type="ECO:0000256" key="7">
    <source>
        <dbReference type="ARBA" id="ARBA00023288"/>
    </source>
</evidence>
<dbReference type="GO" id="GO:0009847">
    <property type="term" value="P:spore germination"/>
    <property type="evidence" value="ECO:0007669"/>
    <property type="project" value="InterPro"/>
</dbReference>
<dbReference type="Pfam" id="PF25198">
    <property type="entry name" value="Spore_GerAC_N"/>
    <property type="match status" value="1"/>
</dbReference>
<accession>A0A3Q9R0E4</accession>
<evidence type="ECO:0000259" key="10">
    <source>
        <dbReference type="Pfam" id="PF05504"/>
    </source>
</evidence>
<dbReference type="Pfam" id="PF05504">
    <property type="entry name" value="Spore_GerAC"/>
    <property type="match status" value="1"/>
</dbReference>
<dbReference type="InterPro" id="IPR057336">
    <property type="entry name" value="GerAC_N"/>
</dbReference>
<dbReference type="STRING" id="1193713.GCA_001636315_02395"/>
<dbReference type="Gene3D" id="3.30.300.210">
    <property type="entry name" value="Nutrient germinant receptor protein C, domain 3"/>
    <property type="match status" value="1"/>
</dbReference>
<feature type="domain" description="Spore germination protein N-terminal" evidence="11">
    <location>
        <begin position="25"/>
        <end position="189"/>
    </location>
</feature>
<dbReference type="AlphaFoldDB" id="A0A3Q9R0E4"/>
<dbReference type="GO" id="GO:0016020">
    <property type="term" value="C:membrane"/>
    <property type="evidence" value="ECO:0007669"/>
    <property type="project" value="UniProtKB-SubCell"/>
</dbReference>
<evidence type="ECO:0000256" key="9">
    <source>
        <dbReference type="SAM" id="SignalP"/>
    </source>
</evidence>
<feature type="signal peptide" evidence="9">
    <location>
        <begin position="1"/>
        <end position="19"/>
    </location>
</feature>
<keyword evidence="5" id="KW-0472">Membrane</keyword>
<dbReference type="PANTHER" id="PTHR35789:SF1">
    <property type="entry name" value="SPORE GERMINATION PROTEIN B3"/>
    <property type="match status" value="1"/>
</dbReference>
<feature type="chain" id="PRO_5038990050" evidence="9">
    <location>
        <begin position="20"/>
        <end position="359"/>
    </location>
</feature>
<evidence type="ECO:0000313" key="13">
    <source>
        <dbReference type="Proteomes" id="UP000282892"/>
    </source>
</evidence>
<dbReference type="Proteomes" id="UP000282892">
    <property type="component" value="Chromosome"/>
</dbReference>
<dbReference type="InterPro" id="IPR008844">
    <property type="entry name" value="Spore_GerAC-like"/>
</dbReference>
<evidence type="ECO:0000256" key="5">
    <source>
        <dbReference type="ARBA" id="ARBA00023136"/>
    </source>
</evidence>
<evidence type="ECO:0000256" key="2">
    <source>
        <dbReference type="ARBA" id="ARBA00007886"/>
    </source>
</evidence>
<dbReference type="InterPro" id="IPR046953">
    <property type="entry name" value="Spore_GerAC-like_C"/>
</dbReference>
<keyword evidence="3" id="KW-0309">Germination</keyword>
<evidence type="ECO:0000259" key="11">
    <source>
        <dbReference type="Pfam" id="PF25198"/>
    </source>
</evidence>
<evidence type="ECO:0000256" key="8">
    <source>
        <dbReference type="SAM" id="Coils"/>
    </source>
</evidence>
<dbReference type="RefSeq" id="WP_127489473.1">
    <property type="nucleotide sequence ID" value="NZ_CP022572.1"/>
</dbReference>
<evidence type="ECO:0000256" key="1">
    <source>
        <dbReference type="ARBA" id="ARBA00004635"/>
    </source>
</evidence>
<feature type="domain" description="Spore germination GerAC-like C-terminal" evidence="10">
    <location>
        <begin position="198"/>
        <end position="356"/>
    </location>
</feature>
<evidence type="ECO:0000256" key="3">
    <source>
        <dbReference type="ARBA" id="ARBA00022544"/>
    </source>
</evidence>
<organism evidence="12 13">
    <name type="scientific">Neobacillus mesonae</name>
    <dbReference type="NCBI Taxonomy" id="1193713"/>
    <lineage>
        <taxon>Bacteria</taxon>
        <taxon>Bacillati</taxon>
        <taxon>Bacillota</taxon>
        <taxon>Bacilli</taxon>
        <taxon>Bacillales</taxon>
        <taxon>Bacillaceae</taxon>
        <taxon>Neobacillus</taxon>
    </lineage>
</organism>
<evidence type="ECO:0000313" key="12">
    <source>
        <dbReference type="EMBL" id="AZU64660.1"/>
    </source>
</evidence>
<dbReference type="EMBL" id="CP022572">
    <property type="protein sequence ID" value="AZU64660.1"/>
    <property type="molecule type" value="Genomic_DNA"/>
</dbReference>
<name>A0A3Q9R0E4_9BACI</name>
<comment type="similarity">
    <text evidence="2">Belongs to the GerABKC lipoprotein family.</text>
</comment>
<dbReference type="OrthoDB" id="2592518at2"/>
<comment type="subcellular location">
    <subcellularLocation>
        <location evidence="1">Membrane</location>
        <topology evidence="1">Lipid-anchor</topology>
    </subcellularLocation>
</comment>
<evidence type="ECO:0000256" key="4">
    <source>
        <dbReference type="ARBA" id="ARBA00022729"/>
    </source>
</evidence>
<gene>
    <name evidence="12" type="ORF">CHR53_27400</name>
</gene>
<protein>
    <submittedName>
        <fullName evidence="12">Uncharacterized protein</fullName>
    </submittedName>
</protein>
<dbReference type="InterPro" id="IPR038501">
    <property type="entry name" value="Spore_GerAC_C_sf"/>
</dbReference>
<dbReference type="NCBIfam" id="TIGR02887">
    <property type="entry name" value="spore_ger_x_C"/>
    <property type="match status" value="1"/>
</dbReference>
<dbReference type="KEGG" id="nmk:CHR53_27400"/>
<keyword evidence="13" id="KW-1185">Reference proteome</keyword>
<keyword evidence="7" id="KW-0449">Lipoprotein</keyword>
<keyword evidence="4 9" id="KW-0732">Signal</keyword>
<keyword evidence="6" id="KW-0564">Palmitate</keyword>
<keyword evidence="8" id="KW-0175">Coiled coil</keyword>
<evidence type="ECO:0000256" key="6">
    <source>
        <dbReference type="ARBA" id="ARBA00023139"/>
    </source>
</evidence>
<dbReference type="PANTHER" id="PTHR35789">
    <property type="entry name" value="SPORE GERMINATION PROTEIN B3"/>
    <property type="match status" value="1"/>
</dbReference>
<reference evidence="12 13" key="1">
    <citation type="submission" date="2017-07" db="EMBL/GenBank/DDBJ databases">
        <title>The complete genome sequence of Bacillus mesonae strain H20-5, an efficient strain improving plant abiotic stress resistance.</title>
        <authorList>
            <person name="Kim S.Y."/>
            <person name="Song H."/>
            <person name="Sang M.K."/>
            <person name="Weon H.-Y."/>
            <person name="Song J."/>
        </authorList>
    </citation>
    <scope>NUCLEOTIDE SEQUENCE [LARGE SCALE GENOMIC DNA]</scope>
    <source>
        <strain evidence="12 13">H20-5</strain>
    </source>
</reference>
<sequence length="359" mass="40659">MMKKVKIAAVIFISLSAFLFGRVPSQILDDVNMESAVGYDYAGENRIKATSVVPIFNPDKSVGNETLTASDELSKETLRKMNLSSPRQLVNGKLEVALYSKELTKHGIGDLVDTLQREPSISERLLVAVVDGETAPLLKKKYGDRDTGAILSMLIDQNINAGLVPTYNLHHFLNNYFSKLSDPFLPVLEHKGKQVRIKGIALLKGERYVKTLHPDHQFVFKALLENFQLGIYKLKLGEEHYVAIENIKTAHKFRIENSKTFPKITGQLKVKGIIRETLGKRTTEKEMAEIKQKMRKQLERQASDMIATFQQLKIDPLGLGNEVRSRTRNFNAQKWLEQYPDVKIKVKVDVEILEKGVID</sequence>
<proteinExistence type="inferred from homology"/>
<feature type="coiled-coil region" evidence="8">
    <location>
        <begin position="280"/>
        <end position="315"/>
    </location>
</feature>